<dbReference type="STRING" id="152573.SAMN04488051_10481"/>
<gene>
    <name evidence="3" type="ORF">SAMN04488051_10481</name>
</gene>
<dbReference type="Pfam" id="PF00535">
    <property type="entry name" value="Glycos_transf_2"/>
    <property type="match status" value="1"/>
</dbReference>
<dbReference type="SUPFAM" id="SSF53448">
    <property type="entry name" value="Nucleotide-diphospho-sugar transferases"/>
    <property type="match status" value="1"/>
</dbReference>
<dbReference type="Gene3D" id="3.90.550.10">
    <property type="entry name" value="Spore Coat Polysaccharide Biosynthesis Protein SpsA, Chain A"/>
    <property type="match status" value="1"/>
</dbReference>
<evidence type="ECO:0000259" key="2">
    <source>
        <dbReference type="Pfam" id="PF00535"/>
    </source>
</evidence>
<dbReference type="PANTHER" id="PTHR43646">
    <property type="entry name" value="GLYCOSYLTRANSFERASE"/>
    <property type="match status" value="1"/>
</dbReference>
<keyword evidence="4" id="KW-1185">Reference proteome</keyword>
<accession>A0A1H4CCI9</accession>
<keyword evidence="3" id="KW-0808">Transferase</keyword>
<evidence type="ECO:0000313" key="4">
    <source>
        <dbReference type="Proteomes" id="UP000198773"/>
    </source>
</evidence>
<dbReference type="Proteomes" id="UP000198773">
    <property type="component" value="Unassembled WGS sequence"/>
</dbReference>
<dbReference type="CDD" id="cd00761">
    <property type="entry name" value="Glyco_tranf_GTA_type"/>
    <property type="match status" value="1"/>
</dbReference>
<protein>
    <submittedName>
        <fullName evidence="3">Glycosyltransferase, GT2 family</fullName>
    </submittedName>
</protein>
<dbReference type="EMBL" id="FNRM01000004">
    <property type="protein sequence ID" value="SEA57802.1"/>
    <property type="molecule type" value="Genomic_DNA"/>
</dbReference>
<name>A0A1H4CCI9_ALKAM</name>
<feature type="transmembrane region" description="Helical" evidence="1">
    <location>
        <begin position="289"/>
        <end position="312"/>
    </location>
</feature>
<feature type="transmembrane region" description="Helical" evidence="1">
    <location>
        <begin position="232"/>
        <end position="251"/>
    </location>
</feature>
<dbReference type="GO" id="GO:0016740">
    <property type="term" value="F:transferase activity"/>
    <property type="evidence" value="ECO:0007669"/>
    <property type="project" value="UniProtKB-KW"/>
</dbReference>
<sequence>MSMLAGKVDFVIPHMGRPEMLVTTIESILAQNCPERVHQILVVTKNSEPLVVPAHPKLTILYRPDATSISEQRNVGASYGQSEWLAFLDADIQLAPDWLATCLKLMQEQPTRVVLTAMQKDAQGAPVTERIRTVLCNTKVDTVAAYLPGCNLLLRRSSHQDVGGFPEHLQTCEDSYYTERLGQAGELYCTSQTYYIHLGEDKSFAQSFKKEIWRSEYNLKSLSGRKVPLREWPSILLPFWVLLALLAMLLSSLVPSLFLPAVALLMLPVLLYSLRLYRLPHNTVAFHYLLLFYTVYFAARAVGTLAGVRFLLPRKTTL</sequence>
<proteinExistence type="predicted"/>
<dbReference type="AlphaFoldDB" id="A0A1H4CCI9"/>
<organism evidence="3 4">
    <name type="scientific">Alkalimonas amylolytica</name>
    <dbReference type="NCBI Taxonomy" id="152573"/>
    <lineage>
        <taxon>Bacteria</taxon>
        <taxon>Pseudomonadati</taxon>
        <taxon>Pseudomonadota</taxon>
        <taxon>Gammaproteobacteria</taxon>
        <taxon>Alkalimonas</taxon>
    </lineage>
</organism>
<reference evidence="3 4" key="1">
    <citation type="submission" date="2016-10" db="EMBL/GenBank/DDBJ databases">
        <authorList>
            <person name="de Groot N.N."/>
        </authorList>
    </citation>
    <scope>NUCLEOTIDE SEQUENCE [LARGE SCALE GENOMIC DNA]</scope>
    <source>
        <strain evidence="3 4">CGMCC 1.3430</strain>
    </source>
</reference>
<dbReference type="RefSeq" id="WP_245785681.1">
    <property type="nucleotide sequence ID" value="NZ_FNRM01000004.1"/>
</dbReference>
<keyword evidence="1" id="KW-0472">Membrane</keyword>
<feature type="transmembrane region" description="Helical" evidence="1">
    <location>
        <begin position="257"/>
        <end position="277"/>
    </location>
</feature>
<keyword evidence="1" id="KW-0812">Transmembrane</keyword>
<evidence type="ECO:0000256" key="1">
    <source>
        <dbReference type="SAM" id="Phobius"/>
    </source>
</evidence>
<dbReference type="InterPro" id="IPR029044">
    <property type="entry name" value="Nucleotide-diphossugar_trans"/>
</dbReference>
<dbReference type="InterPro" id="IPR001173">
    <property type="entry name" value="Glyco_trans_2-like"/>
</dbReference>
<dbReference type="PANTHER" id="PTHR43646:SF6">
    <property type="entry name" value="PRE-MYCOFACTOCIN GLYCOSYLTRANSFERASE"/>
    <property type="match status" value="1"/>
</dbReference>
<feature type="domain" description="Glycosyltransferase 2-like" evidence="2">
    <location>
        <begin position="10"/>
        <end position="162"/>
    </location>
</feature>
<evidence type="ECO:0000313" key="3">
    <source>
        <dbReference type="EMBL" id="SEA57802.1"/>
    </source>
</evidence>
<keyword evidence="1" id="KW-1133">Transmembrane helix</keyword>